<accession>A0A5K3FWR7</accession>
<evidence type="ECO:0000313" key="2">
    <source>
        <dbReference type="WBParaSite" id="MCU_011302-RA"/>
    </source>
</evidence>
<protein>
    <submittedName>
        <fullName evidence="2">Fibronectin type-III domain-containing protein</fullName>
    </submittedName>
</protein>
<name>A0A5K3FWR7_MESCO</name>
<organism evidence="2">
    <name type="scientific">Mesocestoides corti</name>
    <name type="common">Flatworm</name>
    <dbReference type="NCBI Taxonomy" id="53468"/>
    <lineage>
        <taxon>Eukaryota</taxon>
        <taxon>Metazoa</taxon>
        <taxon>Spiralia</taxon>
        <taxon>Lophotrochozoa</taxon>
        <taxon>Platyhelminthes</taxon>
        <taxon>Cestoda</taxon>
        <taxon>Eucestoda</taxon>
        <taxon>Cyclophyllidea</taxon>
        <taxon>Mesocestoididae</taxon>
        <taxon>Mesocestoides</taxon>
    </lineage>
</organism>
<dbReference type="AlphaFoldDB" id="A0A5K3FWR7"/>
<sequence>MILMRSRQLTTTEAKILKMKERRRLSTVCAVRFAQTAFLHVIAMTYISTCPTGHVAMQHLRSPTDRFRVNASKVEVSWAGPTFGRDSTCTVLHNATHVT</sequence>
<proteinExistence type="predicted"/>
<feature type="transmembrane region" description="Helical" evidence="1">
    <location>
        <begin position="25"/>
        <end position="47"/>
    </location>
</feature>
<keyword evidence="1" id="KW-0472">Membrane</keyword>
<reference evidence="2" key="1">
    <citation type="submission" date="2019-11" db="UniProtKB">
        <authorList>
            <consortium name="WormBaseParasite"/>
        </authorList>
    </citation>
    <scope>IDENTIFICATION</scope>
</reference>
<keyword evidence="1" id="KW-0812">Transmembrane</keyword>
<dbReference type="WBParaSite" id="MCU_011302-RA">
    <property type="protein sequence ID" value="MCU_011302-RA"/>
    <property type="gene ID" value="MCU_011302"/>
</dbReference>
<evidence type="ECO:0000256" key="1">
    <source>
        <dbReference type="SAM" id="Phobius"/>
    </source>
</evidence>
<keyword evidence="1" id="KW-1133">Transmembrane helix</keyword>